<dbReference type="EMBL" id="JAVRRF010000009">
    <property type="protein sequence ID" value="KAK5061625.1"/>
    <property type="molecule type" value="Genomic_DNA"/>
</dbReference>
<evidence type="ECO:0000256" key="2">
    <source>
        <dbReference type="ARBA" id="ARBA00022857"/>
    </source>
</evidence>
<dbReference type="InterPro" id="IPR036291">
    <property type="entry name" value="NAD(P)-bd_dom_sf"/>
</dbReference>
<organism evidence="4 5">
    <name type="scientific">Exophiala sideris</name>
    <dbReference type="NCBI Taxonomy" id="1016849"/>
    <lineage>
        <taxon>Eukaryota</taxon>
        <taxon>Fungi</taxon>
        <taxon>Dikarya</taxon>
        <taxon>Ascomycota</taxon>
        <taxon>Pezizomycotina</taxon>
        <taxon>Eurotiomycetes</taxon>
        <taxon>Chaetothyriomycetidae</taxon>
        <taxon>Chaetothyriales</taxon>
        <taxon>Herpotrichiellaceae</taxon>
        <taxon>Exophiala</taxon>
    </lineage>
</organism>
<dbReference type="PANTHER" id="PTHR42760">
    <property type="entry name" value="SHORT-CHAIN DEHYDROGENASES/REDUCTASES FAMILY MEMBER"/>
    <property type="match status" value="1"/>
</dbReference>
<dbReference type="PRINTS" id="PR00080">
    <property type="entry name" value="SDRFAMILY"/>
</dbReference>
<keyword evidence="3" id="KW-0560">Oxidoreductase</keyword>
<dbReference type="PROSITE" id="PS00061">
    <property type="entry name" value="ADH_SHORT"/>
    <property type="match status" value="1"/>
</dbReference>
<proteinExistence type="inferred from homology"/>
<dbReference type="InterPro" id="IPR002347">
    <property type="entry name" value="SDR_fam"/>
</dbReference>
<dbReference type="InterPro" id="IPR020904">
    <property type="entry name" value="Sc_DH/Rdtase_CS"/>
</dbReference>
<evidence type="ECO:0008006" key="6">
    <source>
        <dbReference type="Google" id="ProtNLM"/>
    </source>
</evidence>
<name>A0ABR0JD95_9EURO</name>
<comment type="caution">
    <text evidence="4">The sequence shown here is derived from an EMBL/GenBank/DDBJ whole genome shotgun (WGS) entry which is preliminary data.</text>
</comment>
<sequence length="262" mass="28369">MTAADLDMDDIYRLNGKTAIVTGATGGIGLTTTLAMAQSGANIVSIQIANDPQSSVLQEGVRKFGRTIQVFECNLLDQNSIIDTFQEIWAAGVVPDILYHAAGITHHAKIEETTLDALNRVLDLNVRAAYIVSQEFGKQMLKLGRPGKIIHIASMAAELIQTNISVYASSKAFVRALTRALSNEWASKGITCNCIAPGWINTPMCKPLYDDAEFSRGVVDRTSIRRWGEPEDLKGLVVFLASRASDFITGENIVIDGGVIGR</sequence>
<comment type="similarity">
    <text evidence="1">Belongs to the short-chain dehydrogenases/reductases (SDR) family.</text>
</comment>
<accession>A0ABR0JD95</accession>
<keyword evidence="2" id="KW-0521">NADP</keyword>
<dbReference type="PANTHER" id="PTHR42760:SF115">
    <property type="entry name" value="3-OXOACYL-[ACYL-CARRIER-PROTEIN] REDUCTASE FABG"/>
    <property type="match status" value="1"/>
</dbReference>
<evidence type="ECO:0000313" key="4">
    <source>
        <dbReference type="EMBL" id="KAK5061625.1"/>
    </source>
</evidence>
<evidence type="ECO:0000256" key="1">
    <source>
        <dbReference type="ARBA" id="ARBA00006484"/>
    </source>
</evidence>
<dbReference type="Proteomes" id="UP001345691">
    <property type="component" value="Unassembled WGS sequence"/>
</dbReference>
<evidence type="ECO:0000313" key="5">
    <source>
        <dbReference type="Proteomes" id="UP001345691"/>
    </source>
</evidence>
<gene>
    <name evidence="4" type="ORF">LTR69_004807</name>
</gene>
<dbReference type="PRINTS" id="PR00081">
    <property type="entry name" value="GDHRDH"/>
</dbReference>
<dbReference type="Gene3D" id="3.40.50.720">
    <property type="entry name" value="NAD(P)-binding Rossmann-like Domain"/>
    <property type="match status" value="1"/>
</dbReference>
<dbReference type="SUPFAM" id="SSF51735">
    <property type="entry name" value="NAD(P)-binding Rossmann-fold domains"/>
    <property type="match status" value="1"/>
</dbReference>
<dbReference type="Pfam" id="PF13561">
    <property type="entry name" value="adh_short_C2"/>
    <property type="match status" value="1"/>
</dbReference>
<evidence type="ECO:0000256" key="3">
    <source>
        <dbReference type="ARBA" id="ARBA00023002"/>
    </source>
</evidence>
<protein>
    <recommendedName>
        <fullName evidence="6">2-deoxy-D-gluconate 3-dehydrogenase</fullName>
    </recommendedName>
</protein>
<keyword evidence="5" id="KW-1185">Reference proteome</keyword>
<reference evidence="4 5" key="1">
    <citation type="submission" date="2023-08" db="EMBL/GenBank/DDBJ databases">
        <title>Black Yeasts Isolated from many extreme environments.</title>
        <authorList>
            <person name="Coleine C."/>
            <person name="Stajich J.E."/>
            <person name="Selbmann L."/>
        </authorList>
    </citation>
    <scope>NUCLEOTIDE SEQUENCE [LARGE SCALE GENOMIC DNA]</scope>
    <source>
        <strain evidence="4 5">CCFEE 6328</strain>
    </source>
</reference>